<keyword evidence="9 11" id="KW-0472">Membrane</keyword>
<evidence type="ECO:0000256" key="1">
    <source>
        <dbReference type="ARBA" id="ARBA00002115"/>
    </source>
</evidence>
<evidence type="ECO:0000256" key="7">
    <source>
        <dbReference type="ARBA" id="ARBA00022836"/>
    </source>
</evidence>
<evidence type="ECO:0000256" key="10">
    <source>
        <dbReference type="ARBA" id="ARBA00033429"/>
    </source>
</evidence>
<comment type="subcellular location">
    <subcellularLocation>
        <location evidence="2">Membrane</location>
        <topology evidence="2">Single-pass membrane protein</topology>
    </subcellularLocation>
</comment>
<evidence type="ECO:0000313" key="13">
    <source>
        <dbReference type="Proteomes" id="UP000323506"/>
    </source>
</evidence>
<keyword evidence="5" id="KW-0602">Photosynthesis</keyword>
<organism evidence="12 13">
    <name type="scientific">Gossypium darwinii</name>
    <name type="common">Darwin's cotton</name>
    <name type="synonym">Gossypium barbadense var. darwinii</name>
    <dbReference type="NCBI Taxonomy" id="34276"/>
    <lineage>
        <taxon>Eukaryota</taxon>
        <taxon>Viridiplantae</taxon>
        <taxon>Streptophyta</taxon>
        <taxon>Embryophyta</taxon>
        <taxon>Tracheophyta</taxon>
        <taxon>Spermatophyta</taxon>
        <taxon>Magnoliopsida</taxon>
        <taxon>eudicotyledons</taxon>
        <taxon>Gunneridae</taxon>
        <taxon>Pentapetalae</taxon>
        <taxon>rosids</taxon>
        <taxon>malvids</taxon>
        <taxon>Malvales</taxon>
        <taxon>Malvaceae</taxon>
        <taxon>Malvoideae</taxon>
        <taxon>Gossypium</taxon>
    </lineage>
</organism>
<evidence type="ECO:0000256" key="9">
    <source>
        <dbReference type="ARBA" id="ARBA00023136"/>
    </source>
</evidence>
<evidence type="ECO:0000256" key="3">
    <source>
        <dbReference type="ARBA" id="ARBA00006318"/>
    </source>
</evidence>
<dbReference type="SUPFAM" id="SSF81544">
    <property type="entry name" value="Subunit IX of photosystem I reaction centre, PsaJ"/>
    <property type="match status" value="1"/>
</dbReference>
<evidence type="ECO:0000256" key="6">
    <source>
        <dbReference type="ARBA" id="ARBA00022692"/>
    </source>
</evidence>
<evidence type="ECO:0000256" key="8">
    <source>
        <dbReference type="ARBA" id="ARBA00022989"/>
    </source>
</evidence>
<dbReference type="InterPro" id="IPR036062">
    <property type="entry name" value="PSI_PsaJ_sf"/>
</dbReference>
<dbReference type="PANTHER" id="PTHR36082:SF2">
    <property type="entry name" value="PHOTOSYSTEM I REACTION CENTER SUBUNIT IX"/>
    <property type="match status" value="1"/>
</dbReference>
<dbReference type="HAMAP" id="MF_00522">
    <property type="entry name" value="PSI_PsaJ"/>
    <property type="match status" value="1"/>
</dbReference>
<name>A0A5D2H6I9_GOSDA</name>
<keyword evidence="13" id="KW-1185">Reference proteome</keyword>
<gene>
    <name evidence="12" type="ORF">ES288_A03G145900v1</name>
</gene>
<dbReference type="Pfam" id="PF01701">
    <property type="entry name" value="PSI_PsaJ"/>
    <property type="match status" value="1"/>
</dbReference>
<dbReference type="AlphaFoldDB" id="A0A5D2H6I9"/>
<dbReference type="PANTHER" id="PTHR36082">
    <property type="match status" value="1"/>
</dbReference>
<evidence type="ECO:0000256" key="2">
    <source>
        <dbReference type="ARBA" id="ARBA00004167"/>
    </source>
</evidence>
<evidence type="ECO:0000256" key="5">
    <source>
        <dbReference type="ARBA" id="ARBA00022531"/>
    </source>
</evidence>
<dbReference type="Gene3D" id="1.20.5.510">
    <property type="entry name" value="Single helix bin"/>
    <property type="match status" value="1"/>
</dbReference>
<keyword evidence="8 11" id="KW-1133">Transmembrane helix</keyword>
<comment type="similarity">
    <text evidence="3">Belongs to the PsaJ family.</text>
</comment>
<evidence type="ECO:0000256" key="11">
    <source>
        <dbReference type="SAM" id="Phobius"/>
    </source>
</evidence>
<sequence length="55" mass="6220">MRDLKIYLSVALVLSTLWFGSLVGILIEINSFFLNALTFPFFINLVIIAGWGEKD</sequence>
<reference evidence="12 13" key="1">
    <citation type="submission" date="2019-06" db="EMBL/GenBank/DDBJ databases">
        <title>WGS assembly of Gossypium darwinii.</title>
        <authorList>
            <person name="Chen Z.J."/>
            <person name="Sreedasyam A."/>
            <person name="Ando A."/>
            <person name="Song Q."/>
            <person name="De L."/>
            <person name="Hulse-Kemp A."/>
            <person name="Ding M."/>
            <person name="Ye W."/>
            <person name="Kirkbride R."/>
            <person name="Jenkins J."/>
            <person name="Plott C."/>
            <person name="Lovell J."/>
            <person name="Lin Y.-M."/>
            <person name="Vaughn R."/>
            <person name="Liu B."/>
            <person name="Li W."/>
            <person name="Simpson S."/>
            <person name="Scheffler B."/>
            <person name="Saski C."/>
            <person name="Grover C."/>
            <person name="Hu G."/>
            <person name="Conover J."/>
            <person name="Carlson J."/>
            <person name="Shu S."/>
            <person name="Boston L."/>
            <person name="Williams M."/>
            <person name="Peterson D."/>
            <person name="Mcgee K."/>
            <person name="Jones D."/>
            <person name="Wendel J."/>
            <person name="Stelly D."/>
            <person name="Grimwood J."/>
            <person name="Schmutz J."/>
        </authorList>
    </citation>
    <scope>NUCLEOTIDE SEQUENCE [LARGE SCALE GENOMIC DNA]</scope>
    <source>
        <strain evidence="12">1808015.09</strain>
    </source>
</reference>
<proteinExistence type="inferred from homology"/>
<feature type="transmembrane region" description="Helical" evidence="11">
    <location>
        <begin position="32"/>
        <end position="52"/>
    </location>
</feature>
<dbReference type="GO" id="GO:0009522">
    <property type="term" value="C:photosystem I"/>
    <property type="evidence" value="ECO:0007669"/>
    <property type="project" value="UniProtKB-KW"/>
</dbReference>
<evidence type="ECO:0000313" key="12">
    <source>
        <dbReference type="EMBL" id="TYH25146.1"/>
    </source>
</evidence>
<keyword evidence="6 11" id="KW-0812">Transmembrane</keyword>
<feature type="transmembrane region" description="Helical" evidence="11">
    <location>
        <begin position="6"/>
        <end position="27"/>
    </location>
</feature>
<keyword evidence="7" id="KW-0603">Photosystem I</keyword>
<dbReference type="InterPro" id="IPR002615">
    <property type="entry name" value="PSI_PsaJ"/>
</dbReference>
<comment type="function">
    <text evidence="1">May help in the organization of the PsaE and PsaF subunits.</text>
</comment>
<dbReference type="Proteomes" id="UP000323506">
    <property type="component" value="Chromosome A03"/>
</dbReference>
<accession>A0A5D2H6I9</accession>
<dbReference type="EMBL" id="CM017690">
    <property type="protein sequence ID" value="TYH25146.1"/>
    <property type="molecule type" value="Genomic_DNA"/>
</dbReference>
<dbReference type="GO" id="GO:0015979">
    <property type="term" value="P:photosynthesis"/>
    <property type="evidence" value="ECO:0007669"/>
    <property type="project" value="UniProtKB-KW"/>
</dbReference>
<evidence type="ECO:0000256" key="4">
    <source>
        <dbReference type="ARBA" id="ARBA00019868"/>
    </source>
</evidence>
<protein>
    <recommendedName>
        <fullName evidence="4">Photosystem I reaction center subunit IX</fullName>
    </recommendedName>
    <alternativeName>
        <fullName evidence="10">PSI-J</fullName>
    </alternativeName>
</protein>